<dbReference type="SUPFAM" id="SSF51735">
    <property type="entry name" value="NAD(P)-binding Rossmann-fold domains"/>
    <property type="match status" value="1"/>
</dbReference>
<accession>A0AAN8I671</accession>
<dbReference type="EMBL" id="JAKLMC020000020">
    <property type="protein sequence ID" value="KAK5951396.1"/>
    <property type="molecule type" value="Genomic_DNA"/>
</dbReference>
<dbReference type="InterPro" id="IPR002347">
    <property type="entry name" value="SDR_fam"/>
</dbReference>
<evidence type="ECO:0000313" key="4">
    <source>
        <dbReference type="EMBL" id="KAK5951396.1"/>
    </source>
</evidence>
<protein>
    <submittedName>
        <fullName evidence="4">Uncharacterized protein</fullName>
    </submittedName>
</protein>
<dbReference type="InterPro" id="IPR036291">
    <property type="entry name" value="NAD(P)-bd_dom_sf"/>
</dbReference>
<organism evidence="4 5">
    <name type="scientific">Knufia fluminis</name>
    <dbReference type="NCBI Taxonomy" id="191047"/>
    <lineage>
        <taxon>Eukaryota</taxon>
        <taxon>Fungi</taxon>
        <taxon>Dikarya</taxon>
        <taxon>Ascomycota</taxon>
        <taxon>Pezizomycotina</taxon>
        <taxon>Eurotiomycetes</taxon>
        <taxon>Chaetothyriomycetidae</taxon>
        <taxon>Chaetothyriales</taxon>
        <taxon>Trichomeriaceae</taxon>
        <taxon>Knufia</taxon>
    </lineage>
</organism>
<evidence type="ECO:0000313" key="5">
    <source>
        <dbReference type="Proteomes" id="UP001316803"/>
    </source>
</evidence>
<sequence length="319" mass="34816">MPRSVKGKSAIVTGGGSGINLEFVRILLQNGCNVVIGDLTLRPEAEELIKEHTGNPKALFHKTNVASWDNLYTLFKTAETEFGTFDIVCPGAGIFEPPFSGFWNPPGSEASRDDIHGDRFLSIDVNLVHPIRATQLAISHFLSSSKPASKDDLKTVVHISSIAGEGNFTPVAIYSTTKWGLRGFIYSMAEIEETRHVRVAGVAPGVVRTPLWLEHDDKRRMCVGEDEKEQGEWTTPEEVAQVMYKICTEDQVANAKGELVPIRGGSLIEVINGDVRDVPMYGNQPPGTGTDAKGLFILNPMEAWKGMNAAVEKPGWGKV</sequence>
<dbReference type="GO" id="GO:0005737">
    <property type="term" value="C:cytoplasm"/>
    <property type="evidence" value="ECO:0007669"/>
    <property type="project" value="TreeGrafter"/>
</dbReference>
<dbReference type="PANTHER" id="PTHR44229:SF4">
    <property type="entry name" value="15-HYDROXYPROSTAGLANDIN DEHYDROGENASE [NAD(+)]"/>
    <property type="match status" value="1"/>
</dbReference>
<dbReference type="AlphaFoldDB" id="A0AAN8I671"/>
<evidence type="ECO:0000256" key="1">
    <source>
        <dbReference type="ARBA" id="ARBA00006484"/>
    </source>
</evidence>
<evidence type="ECO:0000256" key="2">
    <source>
        <dbReference type="ARBA" id="ARBA00022857"/>
    </source>
</evidence>
<keyword evidence="5" id="KW-1185">Reference proteome</keyword>
<dbReference type="Proteomes" id="UP001316803">
    <property type="component" value="Unassembled WGS sequence"/>
</dbReference>
<dbReference type="GO" id="GO:0016616">
    <property type="term" value="F:oxidoreductase activity, acting on the CH-OH group of donors, NAD or NADP as acceptor"/>
    <property type="evidence" value="ECO:0007669"/>
    <property type="project" value="TreeGrafter"/>
</dbReference>
<dbReference type="Gene3D" id="3.40.50.720">
    <property type="entry name" value="NAD(P)-binding Rossmann-like Domain"/>
    <property type="match status" value="1"/>
</dbReference>
<name>A0AAN8I671_9EURO</name>
<comment type="similarity">
    <text evidence="1">Belongs to the short-chain dehydrogenases/reductases (SDR) family.</text>
</comment>
<evidence type="ECO:0000256" key="3">
    <source>
        <dbReference type="ARBA" id="ARBA00023002"/>
    </source>
</evidence>
<proteinExistence type="inferred from homology"/>
<keyword evidence="3" id="KW-0560">Oxidoreductase</keyword>
<dbReference type="InterPro" id="IPR020904">
    <property type="entry name" value="Sc_DH/Rdtase_CS"/>
</dbReference>
<dbReference type="PANTHER" id="PTHR44229">
    <property type="entry name" value="15-HYDROXYPROSTAGLANDIN DEHYDROGENASE [NAD(+)]"/>
    <property type="match status" value="1"/>
</dbReference>
<dbReference type="PRINTS" id="PR00081">
    <property type="entry name" value="GDHRDH"/>
</dbReference>
<gene>
    <name evidence="4" type="ORF">OHC33_007452</name>
</gene>
<dbReference type="PROSITE" id="PS00061">
    <property type="entry name" value="ADH_SHORT"/>
    <property type="match status" value="1"/>
</dbReference>
<dbReference type="Pfam" id="PF00106">
    <property type="entry name" value="adh_short"/>
    <property type="match status" value="1"/>
</dbReference>
<comment type="caution">
    <text evidence="4">The sequence shown here is derived from an EMBL/GenBank/DDBJ whole genome shotgun (WGS) entry which is preliminary data.</text>
</comment>
<reference evidence="4 5" key="1">
    <citation type="submission" date="2022-12" db="EMBL/GenBank/DDBJ databases">
        <title>Genomic features and morphological characterization of a novel Knufia sp. strain isolated from spacecraft assembly facility.</title>
        <authorList>
            <person name="Teixeira M."/>
            <person name="Chander A.M."/>
            <person name="Stajich J.E."/>
            <person name="Venkateswaran K."/>
        </authorList>
    </citation>
    <scope>NUCLEOTIDE SEQUENCE [LARGE SCALE GENOMIC DNA]</scope>
    <source>
        <strain evidence="4 5">FJI-L2-BK-P2</strain>
    </source>
</reference>
<keyword evidence="2" id="KW-0521">NADP</keyword>